<reference evidence="6" key="1">
    <citation type="journal article" date="2018" name="Genome Biol.">
        <title>SKESA: strategic k-mer extension for scrupulous assemblies.</title>
        <authorList>
            <person name="Souvorov A."/>
            <person name="Agarwala R."/>
            <person name="Lipman D.J."/>
        </authorList>
    </citation>
    <scope>NUCLEOTIDE SEQUENCE</scope>
    <source>
        <strain evidence="6">Clostridioides</strain>
    </source>
</reference>
<keyword evidence="2" id="KW-0663">Pyridoxal phosphate</keyword>
<dbReference type="GO" id="GO:0030170">
    <property type="term" value="F:pyridoxal phosphate binding"/>
    <property type="evidence" value="ECO:0007669"/>
    <property type="project" value="InterPro"/>
</dbReference>
<dbReference type="Pfam" id="PF00155">
    <property type="entry name" value="Aminotran_1_2"/>
    <property type="match status" value="1"/>
</dbReference>
<evidence type="ECO:0000256" key="2">
    <source>
        <dbReference type="ARBA" id="ARBA00022898"/>
    </source>
</evidence>
<dbReference type="GO" id="GO:0003677">
    <property type="term" value="F:DNA binding"/>
    <property type="evidence" value="ECO:0007669"/>
    <property type="project" value="UniProtKB-KW"/>
</dbReference>
<dbReference type="GO" id="GO:0008483">
    <property type="term" value="F:transaminase activity"/>
    <property type="evidence" value="ECO:0007669"/>
    <property type="project" value="UniProtKB-KW"/>
</dbReference>
<dbReference type="CDD" id="cd00609">
    <property type="entry name" value="AAT_like"/>
    <property type="match status" value="1"/>
</dbReference>
<dbReference type="InterPro" id="IPR051446">
    <property type="entry name" value="HTH_trans_reg/aminotransferase"/>
</dbReference>
<dbReference type="CDD" id="cd07377">
    <property type="entry name" value="WHTH_GntR"/>
    <property type="match status" value="1"/>
</dbReference>
<dbReference type="InterPro" id="IPR004839">
    <property type="entry name" value="Aminotransferase_I/II_large"/>
</dbReference>
<dbReference type="Pfam" id="PF00392">
    <property type="entry name" value="GntR"/>
    <property type="match status" value="1"/>
</dbReference>
<dbReference type="PANTHER" id="PTHR46577">
    <property type="entry name" value="HTH-TYPE TRANSCRIPTIONAL REGULATORY PROTEIN GABR"/>
    <property type="match status" value="1"/>
</dbReference>
<dbReference type="SMART" id="SM00345">
    <property type="entry name" value="HTH_GNTR"/>
    <property type="match status" value="1"/>
</dbReference>
<gene>
    <name evidence="6" type="ORF">KRQ00_002422</name>
</gene>
<organism evidence="6 7">
    <name type="scientific">Clostridioides difficile</name>
    <name type="common">Peptoclostridium difficile</name>
    <dbReference type="NCBI Taxonomy" id="1496"/>
    <lineage>
        <taxon>Bacteria</taxon>
        <taxon>Bacillati</taxon>
        <taxon>Bacillota</taxon>
        <taxon>Clostridia</taxon>
        <taxon>Peptostreptococcales</taxon>
        <taxon>Peptostreptococcaceae</taxon>
        <taxon>Clostridioides</taxon>
    </lineage>
</organism>
<comment type="similarity">
    <text evidence="1">In the C-terminal section; belongs to the class-I pyridoxal-phosphate-dependent aminotransferase family.</text>
</comment>
<dbReference type="GO" id="GO:0003700">
    <property type="term" value="F:DNA-binding transcription factor activity"/>
    <property type="evidence" value="ECO:0007669"/>
    <property type="project" value="InterPro"/>
</dbReference>
<dbReference type="InterPro" id="IPR000524">
    <property type="entry name" value="Tscrpt_reg_HTH_GntR"/>
</dbReference>
<dbReference type="Gene3D" id="1.10.10.10">
    <property type="entry name" value="Winged helix-like DNA-binding domain superfamily/Winged helix DNA-binding domain"/>
    <property type="match status" value="1"/>
</dbReference>
<evidence type="ECO:0000256" key="1">
    <source>
        <dbReference type="ARBA" id="ARBA00005384"/>
    </source>
</evidence>
<dbReference type="InterPro" id="IPR036388">
    <property type="entry name" value="WH-like_DNA-bd_sf"/>
</dbReference>
<dbReference type="InterPro" id="IPR015421">
    <property type="entry name" value="PyrdxlP-dep_Trfase_major"/>
</dbReference>
<evidence type="ECO:0000256" key="3">
    <source>
        <dbReference type="ARBA" id="ARBA00023015"/>
    </source>
</evidence>
<protein>
    <submittedName>
        <fullName evidence="6">PLP-dependent aminotransferase family protein</fullName>
    </submittedName>
</protein>
<dbReference type="Proteomes" id="UP000879542">
    <property type="component" value="Unassembled WGS sequence"/>
</dbReference>
<accession>A0A9P3YS53</accession>
<dbReference type="Gene3D" id="3.40.640.10">
    <property type="entry name" value="Type I PLP-dependent aspartate aminotransferase-like (Major domain)"/>
    <property type="match status" value="1"/>
</dbReference>
<dbReference type="PANTHER" id="PTHR46577:SF1">
    <property type="entry name" value="HTH-TYPE TRANSCRIPTIONAL REGULATORY PROTEIN GABR"/>
    <property type="match status" value="1"/>
</dbReference>
<dbReference type="SUPFAM" id="SSF53383">
    <property type="entry name" value="PLP-dependent transferases"/>
    <property type="match status" value="1"/>
</dbReference>
<dbReference type="PROSITE" id="PS50949">
    <property type="entry name" value="HTH_GNTR"/>
    <property type="match status" value="1"/>
</dbReference>
<keyword evidence="6" id="KW-0032">Aminotransferase</keyword>
<comment type="caution">
    <text evidence="6">The sequence shown here is derived from an EMBL/GenBank/DDBJ whole genome shotgun (WGS) entry which is preliminary data.</text>
</comment>
<dbReference type="Gene3D" id="3.90.1150.10">
    <property type="entry name" value="Aspartate Aminotransferase, domain 1"/>
    <property type="match status" value="1"/>
</dbReference>
<proteinExistence type="inferred from homology"/>
<dbReference type="SUPFAM" id="SSF46785">
    <property type="entry name" value="Winged helix' DNA-binding domain"/>
    <property type="match status" value="1"/>
</dbReference>
<dbReference type="EMBL" id="DAEQIJ010000011">
    <property type="protein sequence ID" value="HBH2620651.1"/>
    <property type="molecule type" value="Genomic_DNA"/>
</dbReference>
<keyword evidence="5" id="KW-0804">Transcription</keyword>
<evidence type="ECO:0000256" key="5">
    <source>
        <dbReference type="ARBA" id="ARBA00023163"/>
    </source>
</evidence>
<dbReference type="InterPro" id="IPR015422">
    <property type="entry name" value="PyrdxlP-dep_Trfase_small"/>
</dbReference>
<evidence type="ECO:0000256" key="4">
    <source>
        <dbReference type="ARBA" id="ARBA00023125"/>
    </source>
</evidence>
<dbReference type="AlphaFoldDB" id="A0A9P3YS53"/>
<dbReference type="InterPro" id="IPR015424">
    <property type="entry name" value="PyrdxlP-dep_Trfase"/>
</dbReference>
<dbReference type="InterPro" id="IPR036390">
    <property type="entry name" value="WH_DNA-bd_sf"/>
</dbReference>
<evidence type="ECO:0000313" key="6">
    <source>
        <dbReference type="EMBL" id="HBH2620651.1"/>
    </source>
</evidence>
<name>A0A9P3YS53_CLODI</name>
<keyword evidence="6" id="KW-0808">Transferase</keyword>
<reference evidence="6" key="2">
    <citation type="submission" date="2021-06" db="EMBL/GenBank/DDBJ databases">
        <authorList>
            <consortium name="NCBI Pathogen Detection Project"/>
        </authorList>
    </citation>
    <scope>NUCLEOTIDE SEQUENCE</scope>
    <source>
        <strain evidence="6">Clostridioides</strain>
    </source>
</reference>
<evidence type="ECO:0000313" key="7">
    <source>
        <dbReference type="Proteomes" id="UP000879542"/>
    </source>
</evidence>
<dbReference type="RefSeq" id="WP_003426669.1">
    <property type="nucleotide sequence ID" value="NZ_AP025558.1"/>
</dbReference>
<keyword evidence="4" id="KW-0238">DNA-binding</keyword>
<sequence>MPVNSFDNYYMSWKPNKNRLSNPLYLSLAKCMEEDIEDYVLKEGIKLPPQRELADFLDISLNTVTKAYNLCKEKGLLYGVAGSGTFVSQNAGLSKTILSEEKINKNIDMAMLVPFYNHNKIIQSLAIEILQQPNADKYLEYTHPLGNCIQKQAAKKYLNKFNVNAKEENIIIANGTQNALMLTLVSLFKPGDKIATDTYTYANFIGLANLLHIELVSINGDDKGMLPESLDNLCKIRDIHGVYLSPSCSNPTNITMRKNRREEIAHVIKKHDLILIEDDIYAFILDNPLTPIYSVIPEQSVYIGGISKSICPGLRIAYMSFPDKFRKKLENGVYSCNLKTSSLNVEIATQLILKDMYEDIICDKRRMAIRRNKIFKKYFPDLDEGYNENSYYQWICLPKGITGRIFELEGYKRNLKLYSSERFSVGDTQNKFFIRLATCSSKNVEEFENGLSILSNIIDECK</sequence>
<keyword evidence="3" id="KW-0805">Transcription regulation</keyword>